<dbReference type="EMBL" id="MLHV01000034">
    <property type="protein sequence ID" value="OHT91032.1"/>
    <property type="molecule type" value="Genomic_DNA"/>
</dbReference>
<dbReference type="AlphaFoldDB" id="A0A1Q9WEK1"/>
<feature type="transmembrane region" description="Helical" evidence="1">
    <location>
        <begin position="12"/>
        <end position="34"/>
    </location>
</feature>
<evidence type="ECO:0000313" key="2">
    <source>
        <dbReference type="EMBL" id="OHT91032.1"/>
    </source>
</evidence>
<accession>A0A1S1JQP6</accession>
<organism evidence="2 3">
    <name type="scientific">Mycobacterium syngnathidarum</name>
    <dbReference type="NCBI Taxonomy" id="1908205"/>
    <lineage>
        <taxon>Bacteria</taxon>
        <taxon>Bacillati</taxon>
        <taxon>Actinomycetota</taxon>
        <taxon>Actinomycetes</taxon>
        <taxon>Mycobacteriales</taxon>
        <taxon>Mycobacteriaceae</taxon>
        <taxon>Mycobacterium</taxon>
    </lineage>
</organism>
<keyword evidence="1" id="KW-0472">Membrane</keyword>
<keyword evidence="1" id="KW-1133">Transmembrane helix</keyword>
<keyword evidence="3" id="KW-1185">Reference proteome</keyword>
<evidence type="ECO:0000313" key="3">
    <source>
        <dbReference type="Proteomes" id="UP000179636"/>
    </source>
</evidence>
<gene>
    <name evidence="2" type="ORF">BKG61_25985</name>
</gene>
<protein>
    <submittedName>
        <fullName evidence="2">Uncharacterized protein</fullName>
    </submittedName>
</protein>
<reference evidence="2 3" key="1">
    <citation type="submission" date="2016-10" db="EMBL/GenBank/DDBJ databases">
        <title>Evaluation of Human, Animal and Environmental Mycobacterium chelonae Isolates by Core Genome Phylogenomic Analysis, Targeted Gene Comparison, and Anti-microbial Susceptibility Patterns: A Tale of Mistaken Identities.</title>
        <authorList>
            <person name="Fogelson S.B."/>
            <person name="Camus A.C."/>
            <person name="Lorenz W."/>
            <person name="Vasireddy R."/>
            <person name="Vasireddy S."/>
            <person name="Smith T."/>
            <person name="Brown-Elliott B.A."/>
            <person name="Wallace R.J.Jr."/>
            <person name="Hasan N.A."/>
            <person name="Reischl U."/>
            <person name="Sanchez S."/>
        </authorList>
    </citation>
    <scope>NUCLEOTIDE SEQUENCE [LARGE SCALE GENOMIC DNA]</scope>
    <source>
        <strain evidence="2 3">24999</strain>
    </source>
</reference>
<comment type="caution">
    <text evidence="2">The sequence shown here is derived from an EMBL/GenBank/DDBJ whole genome shotgun (WGS) entry which is preliminary data.</text>
</comment>
<name>A0A1Q9WEK1_9MYCO</name>
<evidence type="ECO:0000256" key="1">
    <source>
        <dbReference type="SAM" id="Phobius"/>
    </source>
</evidence>
<sequence>MEGHASHVELVSVALPCAGAFWAAVGAGLAGAAVSEPRLSRTAAITEVAMMMAATMMATGSQRRDGLAVG</sequence>
<accession>A0A1Q9WEK1</accession>
<dbReference type="Proteomes" id="UP000179636">
    <property type="component" value="Unassembled WGS sequence"/>
</dbReference>
<keyword evidence="1" id="KW-0812">Transmembrane</keyword>
<proteinExistence type="predicted"/>